<evidence type="ECO:0000313" key="4">
    <source>
        <dbReference type="Proteomes" id="UP000273828"/>
    </source>
</evidence>
<feature type="transmembrane region" description="Helical" evidence="1">
    <location>
        <begin position="20"/>
        <end position="40"/>
    </location>
</feature>
<dbReference type="Pfam" id="PF07760">
    <property type="entry name" value="DUF1616"/>
    <property type="match status" value="1"/>
</dbReference>
<comment type="caution">
    <text evidence="3">The sequence shown here is derived from an EMBL/GenBank/DDBJ whole genome shotgun (WGS) entry which is preliminary data.</text>
</comment>
<organism evidence="3 4">
    <name type="scientific">Natrarchaeobius halalkaliphilus</name>
    <dbReference type="NCBI Taxonomy" id="1679091"/>
    <lineage>
        <taxon>Archaea</taxon>
        <taxon>Methanobacteriati</taxon>
        <taxon>Methanobacteriota</taxon>
        <taxon>Stenosarchaea group</taxon>
        <taxon>Halobacteria</taxon>
        <taxon>Halobacteriales</taxon>
        <taxon>Natrialbaceae</taxon>
        <taxon>Natrarchaeobius</taxon>
    </lineage>
</organism>
<protein>
    <submittedName>
        <fullName evidence="3">DUF1616 domain-containing protein</fullName>
    </submittedName>
</protein>
<dbReference type="RefSeq" id="WP_124178924.1">
    <property type="nucleotide sequence ID" value="NZ_REFY01000004.1"/>
</dbReference>
<dbReference type="PIRSF" id="PIRSF018671">
    <property type="entry name" value="UCP018671"/>
    <property type="match status" value="1"/>
</dbReference>
<dbReference type="EMBL" id="REFY01000004">
    <property type="protein sequence ID" value="RQG89233.1"/>
    <property type="molecule type" value="Genomic_DNA"/>
</dbReference>
<feature type="transmembrane region" description="Helical" evidence="1">
    <location>
        <begin position="139"/>
        <end position="156"/>
    </location>
</feature>
<keyword evidence="1" id="KW-0472">Membrane</keyword>
<evidence type="ECO:0000259" key="2">
    <source>
        <dbReference type="Pfam" id="PF07760"/>
    </source>
</evidence>
<feature type="domain" description="DUF1616" evidence="2">
    <location>
        <begin position="25"/>
        <end position="347"/>
    </location>
</feature>
<feature type="transmembrane region" description="Helical" evidence="1">
    <location>
        <begin position="191"/>
        <end position="214"/>
    </location>
</feature>
<keyword evidence="1" id="KW-1133">Transmembrane helix</keyword>
<evidence type="ECO:0000313" key="3">
    <source>
        <dbReference type="EMBL" id="RQG89233.1"/>
    </source>
</evidence>
<evidence type="ECO:0000256" key="1">
    <source>
        <dbReference type="SAM" id="Phobius"/>
    </source>
</evidence>
<dbReference type="OrthoDB" id="82282at2157"/>
<accession>A0A3N6LKC9</accession>
<dbReference type="Proteomes" id="UP000273828">
    <property type="component" value="Unassembled WGS sequence"/>
</dbReference>
<dbReference type="AlphaFoldDB" id="A0A3N6LKC9"/>
<dbReference type="InterPro" id="IPR011674">
    <property type="entry name" value="DUF1616"/>
</dbReference>
<sequence length="352" mass="38739">MNDDRSPWQILPRSVRIVPADLTAVLAITVVTNVVVFFPFVRESPLRHLCGLVFLLFVPGYTLVCALFPEASRTAGNLRSDRYLRDERDVPRGAGGIRSRAGIDLVERIALSVGSSLMIVPVLGLLVDVSPWPLGLESIMFSVTGFVVCSGGAAAVRRLQLPPDARFRPRPISWSVIRRSKQDEPETRTDTLLNLLLIASIAFAVGIVTVAVVAPAGGEEFSSLTLLTEDDDGDLVAGDYPSEIQRDDGAPFVTGVTNQEHRTTAYTVVVVEQRAQRTESNGTVVTDQRELERFETELGHGESWYHEHEISPTMTGEVRVVWLLYPGDVPAEPSIENTEYRVHLWLNAPPSD</sequence>
<reference evidence="3 4" key="1">
    <citation type="submission" date="2018-10" db="EMBL/GenBank/DDBJ databases">
        <title>Natrarchaeobius chitinivorans gen. nov., sp. nov., and Natrarchaeobius haloalkaliphilus sp. nov., alkaliphilic, chitin-utilizing haloarchaea from hypersaline alkaline lakes.</title>
        <authorList>
            <person name="Sorokin D.Y."/>
            <person name="Elcheninov A.G."/>
            <person name="Kostrikina N.A."/>
            <person name="Bale N.J."/>
            <person name="Sinninghe Damste J.S."/>
            <person name="Khijniak T.V."/>
            <person name="Kublanov I.V."/>
            <person name="Toshchakov S.V."/>
        </authorList>
    </citation>
    <scope>NUCLEOTIDE SEQUENCE [LARGE SCALE GENOMIC DNA]</scope>
    <source>
        <strain evidence="3 4">AArcht-Sl</strain>
    </source>
</reference>
<keyword evidence="4" id="KW-1185">Reference proteome</keyword>
<proteinExistence type="predicted"/>
<name>A0A3N6LKC9_9EURY</name>
<dbReference type="InterPro" id="IPR014495">
    <property type="entry name" value="UCP018671"/>
</dbReference>
<keyword evidence="1" id="KW-0812">Transmembrane</keyword>
<gene>
    <name evidence="3" type="ORF">EA462_12780</name>
</gene>
<feature type="transmembrane region" description="Helical" evidence="1">
    <location>
        <begin position="46"/>
        <end position="69"/>
    </location>
</feature>